<name>A0ACC1WQT3_MELAZ</name>
<accession>A0ACC1WQT3</accession>
<keyword evidence="2" id="KW-1185">Reference proteome</keyword>
<evidence type="ECO:0000313" key="1">
    <source>
        <dbReference type="EMBL" id="KAJ4701308.1"/>
    </source>
</evidence>
<gene>
    <name evidence="1" type="ORF">OWV82_024570</name>
</gene>
<dbReference type="EMBL" id="CM051407">
    <property type="protein sequence ID" value="KAJ4701308.1"/>
    <property type="molecule type" value="Genomic_DNA"/>
</dbReference>
<protein>
    <submittedName>
        <fullName evidence="1">F-box protein</fullName>
    </submittedName>
</protein>
<organism evidence="1 2">
    <name type="scientific">Melia azedarach</name>
    <name type="common">Chinaberry tree</name>
    <dbReference type="NCBI Taxonomy" id="155640"/>
    <lineage>
        <taxon>Eukaryota</taxon>
        <taxon>Viridiplantae</taxon>
        <taxon>Streptophyta</taxon>
        <taxon>Embryophyta</taxon>
        <taxon>Tracheophyta</taxon>
        <taxon>Spermatophyta</taxon>
        <taxon>Magnoliopsida</taxon>
        <taxon>eudicotyledons</taxon>
        <taxon>Gunneridae</taxon>
        <taxon>Pentapetalae</taxon>
        <taxon>rosids</taxon>
        <taxon>malvids</taxon>
        <taxon>Sapindales</taxon>
        <taxon>Meliaceae</taxon>
        <taxon>Melia</taxon>
    </lineage>
</organism>
<sequence length="344" mass="38339">MHTLLSPRLFITSFISFKIRAETKRSLPVYGNAKMDCFDRLPDPLIHLIFNSVSDVKTLIRCRSVSKRFNSLVPQTETLSLKVDRVISPESDSDSLLLSFLKVFLRSIHDLLTLTTTIKSVSQTTTLTQNSPAQILTQFHRVRNLQIELPGGDLKLDKGVTVKWRADFGKSLNSCVIIGFKSANGEGGEVDIAGGLKTRVMWTISALIAASARHFMLEEVVREHEEMESLVLVDKEGEGTVVMDKEGMRQCRMKEANVSDQGWGRGRTMVPSVRMRMRHEARLMLPSGVCVEGATLVVVRASAAGKDDVEDAELALGAFGNEIYRQAVTELLKSRSYMLEMNSF</sequence>
<proteinExistence type="predicted"/>
<evidence type="ECO:0000313" key="2">
    <source>
        <dbReference type="Proteomes" id="UP001164539"/>
    </source>
</evidence>
<reference evidence="1 2" key="1">
    <citation type="journal article" date="2023" name="Science">
        <title>Complex scaffold remodeling in plant triterpene biosynthesis.</title>
        <authorList>
            <person name="De La Pena R."/>
            <person name="Hodgson H."/>
            <person name="Liu J.C."/>
            <person name="Stephenson M.J."/>
            <person name="Martin A.C."/>
            <person name="Owen C."/>
            <person name="Harkess A."/>
            <person name="Leebens-Mack J."/>
            <person name="Jimenez L.E."/>
            <person name="Osbourn A."/>
            <person name="Sattely E.S."/>
        </authorList>
    </citation>
    <scope>NUCLEOTIDE SEQUENCE [LARGE SCALE GENOMIC DNA]</scope>
    <source>
        <strain evidence="2">cv. JPN11</strain>
        <tissue evidence="1">Leaf</tissue>
    </source>
</reference>
<dbReference type="Proteomes" id="UP001164539">
    <property type="component" value="Chromosome 14"/>
</dbReference>
<comment type="caution">
    <text evidence="1">The sequence shown here is derived from an EMBL/GenBank/DDBJ whole genome shotgun (WGS) entry which is preliminary data.</text>
</comment>